<dbReference type="STRING" id="1121266.SAMN02745883_00218"/>
<keyword evidence="6 10" id="KW-0548">Nucleotidyltransferase</keyword>
<dbReference type="GO" id="GO:0003899">
    <property type="term" value="F:DNA-directed RNA polymerase activity"/>
    <property type="evidence" value="ECO:0007669"/>
    <property type="project" value="UniProtKB-UniRule"/>
</dbReference>
<dbReference type="Proteomes" id="UP000184082">
    <property type="component" value="Unassembled WGS sequence"/>
</dbReference>
<comment type="similarity">
    <text evidence="1 10">Belongs to the RNA polymerase subunit omega family.</text>
</comment>
<keyword evidence="7 10" id="KW-0804">Transcription</keyword>
<keyword evidence="4 10" id="KW-0240">DNA-directed RNA polymerase</keyword>
<sequence length="67" mass="7736">MLYPSINELLKKVDSRYTLVIATAKRARQLIDGYEKLTDLESNKPVSIATQELYEGKITYEKIDLDE</sequence>
<evidence type="ECO:0000256" key="10">
    <source>
        <dbReference type="HAMAP-Rule" id="MF_00366"/>
    </source>
</evidence>
<dbReference type="NCBIfam" id="TIGR00690">
    <property type="entry name" value="rpoZ"/>
    <property type="match status" value="1"/>
</dbReference>
<dbReference type="GO" id="GO:0006351">
    <property type="term" value="P:DNA-templated transcription"/>
    <property type="evidence" value="ECO:0007669"/>
    <property type="project" value="UniProtKB-UniRule"/>
</dbReference>
<protein>
    <recommendedName>
        <fullName evidence="3 10">DNA-directed RNA polymerase subunit omega</fullName>
        <shortName evidence="10">RNAP omega subunit</shortName>
        <ecNumber evidence="2 10">2.7.7.6</ecNumber>
    </recommendedName>
    <alternativeName>
        <fullName evidence="10">RNA polymerase omega subunit</fullName>
    </alternativeName>
    <alternativeName>
        <fullName evidence="8 10">Transcriptase subunit omega</fullName>
    </alternativeName>
</protein>
<dbReference type="EMBL" id="FRAJ01000003">
    <property type="protein sequence ID" value="SHJ70928.1"/>
    <property type="molecule type" value="Genomic_DNA"/>
</dbReference>
<reference evidence="11 12" key="1">
    <citation type="submission" date="2016-11" db="EMBL/GenBank/DDBJ databases">
        <authorList>
            <person name="Jaros S."/>
            <person name="Januszkiewicz K."/>
            <person name="Wedrychowicz H."/>
        </authorList>
    </citation>
    <scope>NUCLEOTIDE SEQUENCE [LARGE SCALE GENOMIC DNA]</scope>
    <source>
        <strain evidence="11 12">DSM 14501</strain>
    </source>
</reference>
<dbReference type="Gene3D" id="3.90.940.10">
    <property type="match status" value="1"/>
</dbReference>
<keyword evidence="12" id="KW-1185">Reference proteome</keyword>
<dbReference type="HAMAP" id="MF_00366">
    <property type="entry name" value="RNApol_bact_RpoZ"/>
    <property type="match status" value="1"/>
</dbReference>
<dbReference type="InterPro" id="IPR036161">
    <property type="entry name" value="RPB6/omega-like_sf"/>
</dbReference>
<comment type="catalytic activity">
    <reaction evidence="9 10">
        <text>RNA(n) + a ribonucleoside 5'-triphosphate = RNA(n+1) + diphosphate</text>
        <dbReference type="Rhea" id="RHEA:21248"/>
        <dbReference type="Rhea" id="RHEA-COMP:14527"/>
        <dbReference type="Rhea" id="RHEA-COMP:17342"/>
        <dbReference type="ChEBI" id="CHEBI:33019"/>
        <dbReference type="ChEBI" id="CHEBI:61557"/>
        <dbReference type="ChEBI" id="CHEBI:140395"/>
        <dbReference type="EC" id="2.7.7.6"/>
    </reaction>
</comment>
<evidence type="ECO:0000313" key="11">
    <source>
        <dbReference type="EMBL" id="SHJ70928.1"/>
    </source>
</evidence>
<evidence type="ECO:0000313" key="12">
    <source>
        <dbReference type="Proteomes" id="UP000184082"/>
    </source>
</evidence>
<evidence type="ECO:0000256" key="3">
    <source>
        <dbReference type="ARBA" id="ARBA00013725"/>
    </source>
</evidence>
<dbReference type="PANTHER" id="PTHR34476">
    <property type="entry name" value="DNA-DIRECTED RNA POLYMERASE SUBUNIT OMEGA"/>
    <property type="match status" value="1"/>
</dbReference>
<evidence type="ECO:0000256" key="4">
    <source>
        <dbReference type="ARBA" id="ARBA00022478"/>
    </source>
</evidence>
<dbReference type="RefSeq" id="WP_072965535.1">
    <property type="nucleotide sequence ID" value="NZ_FRAJ01000003.1"/>
</dbReference>
<dbReference type="InterPro" id="IPR006110">
    <property type="entry name" value="Pol_omega/Rpo6/RPB6"/>
</dbReference>
<dbReference type="EC" id="2.7.7.6" evidence="2 10"/>
<dbReference type="GO" id="GO:0000428">
    <property type="term" value="C:DNA-directed RNA polymerase complex"/>
    <property type="evidence" value="ECO:0007669"/>
    <property type="project" value="UniProtKB-KW"/>
</dbReference>
<comment type="function">
    <text evidence="10">Promotes RNA polymerase assembly. Latches the N- and C-terminal regions of the beta' subunit thereby facilitating its interaction with the beta and alpha subunits.</text>
</comment>
<dbReference type="GO" id="GO:0003677">
    <property type="term" value="F:DNA binding"/>
    <property type="evidence" value="ECO:0007669"/>
    <property type="project" value="UniProtKB-UniRule"/>
</dbReference>
<dbReference type="AlphaFoldDB" id="A0A1M6LID0"/>
<dbReference type="PANTHER" id="PTHR34476:SF1">
    <property type="entry name" value="DNA-DIRECTED RNA POLYMERASE SUBUNIT OMEGA"/>
    <property type="match status" value="1"/>
</dbReference>
<dbReference type="SUPFAM" id="SSF63562">
    <property type="entry name" value="RPB6/omega subunit-like"/>
    <property type="match status" value="1"/>
</dbReference>
<evidence type="ECO:0000256" key="5">
    <source>
        <dbReference type="ARBA" id="ARBA00022679"/>
    </source>
</evidence>
<name>A0A1M6LID0_9FIRM</name>
<proteinExistence type="inferred from homology"/>
<evidence type="ECO:0000256" key="2">
    <source>
        <dbReference type="ARBA" id="ARBA00012418"/>
    </source>
</evidence>
<keyword evidence="5 10" id="KW-0808">Transferase</keyword>
<gene>
    <name evidence="10" type="primary">rpoZ</name>
    <name evidence="11" type="ORF">SAMN02745883_00218</name>
</gene>
<dbReference type="SMART" id="SM01409">
    <property type="entry name" value="RNA_pol_Rpb6"/>
    <property type="match status" value="1"/>
</dbReference>
<evidence type="ECO:0000256" key="6">
    <source>
        <dbReference type="ARBA" id="ARBA00022695"/>
    </source>
</evidence>
<dbReference type="InterPro" id="IPR003716">
    <property type="entry name" value="DNA-dir_RNA_pol_omega"/>
</dbReference>
<evidence type="ECO:0000256" key="1">
    <source>
        <dbReference type="ARBA" id="ARBA00006711"/>
    </source>
</evidence>
<comment type="subunit">
    <text evidence="10">The RNAP catalytic core consists of 2 alpha, 1 beta, 1 beta' and 1 omega subunit. When a sigma factor is associated with the core the holoenzyme is formed, which can initiate transcription.</text>
</comment>
<accession>A0A1M6LID0</accession>
<evidence type="ECO:0000256" key="9">
    <source>
        <dbReference type="ARBA" id="ARBA00048552"/>
    </source>
</evidence>
<evidence type="ECO:0000256" key="7">
    <source>
        <dbReference type="ARBA" id="ARBA00023163"/>
    </source>
</evidence>
<dbReference type="Pfam" id="PF01192">
    <property type="entry name" value="RNA_pol_Rpb6"/>
    <property type="match status" value="1"/>
</dbReference>
<organism evidence="11 12">
    <name type="scientific">Caminicella sporogenes DSM 14501</name>
    <dbReference type="NCBI Taxonomy" id="1121266"/>
    <lineage>
        <taxon>Bacteria</taxon>
        <taxon>Bacillati</taxon>
        <taxon>Bacillota</taxon>
        <taxon>Clostridia</taxon>
        <taxon>Peptostreptococcales</taxon>
        <taxon>Caminicellaceae</taxon>
        <taxon>Caminicella</taxon>
    </lineage>
</organism>
<evidence type="ECO:0000256" key="8">
    <source>
        <dbReference type="ARBA" id="ARBA00029924"/>
    </source>
</evidence>